<gene>
    <name evidence="15" type="ordered locus">DaAHT2_0676</name>
</gene>
<dbReference type="GO" id="GO:0005886">
    <property type="term" value="C:plasma membrane"/>
    <property type="evidence" value="ECO:0007669"/>
    <property type="project" value="UniProtKB-SubCell"/>
</dbReference>
<proteinExistence type="predicted"/>
<feature type="transmembrane region" description="Helical" evidence="12">
    <location>
        <begin position="304"/>
        <end position="323"/>
    </location>
</feature>
<evidence type="ECO:0000313" key="16">
    <source>
        <dbReference type="Proteomes" id="UP000001508"/>
    </source>
</evidence>
<dbReference type="Gene3D" id="3.30.565.10">
    <property type="entry name" value="Histidine kinase-like ATPase, C-terminal domain"/>
    <property type="match status" value="1"/>
</dbReference>
<dbReference type="InterPro" id="IPR036890">
    <property type="entry name" value="HATPase_C_sf"/>
</dbReference>
<evidence type="ECO:0000256" key="9">
    <source>
        <dbReference type="ARBA" id="ARBA00022989"/>
    </source>
</evidence>
<evidence type="ECO:0000256" key="4">
    <source>
        <dbReference type="ARBA" id="ARBA00022475"/>
    </source>
</evidence>
<evidence type="ECO:0000259" key="13">
    <source>
        <dbReference type="PROSITE" id="PS50109"/>
    </source>
</evidence>
<dbReference type="InterPro" id="IPR052162">
    <property type="entry name" value="Sensor_kinase/Photoreceptor"/>
</dbReference>
<dbReference type="InterPro" id="IPR003594">
    <property type="entry name" value="HATPase_dom"/>
</dbReference>
<dbReference type="SMART" id="SM00387">
    <property type="entry name" value="HATPase_c"/>
    <property type="match status" value="1"/>
</dbReference>
<evidence type="ECO:0000259" key="14">
    <source>
        <dbReference type="PROSITE" id="PS50113"/>
    </source>
</evidence>
<organism evidence="15 16">
    <name type="scientific">Desulfurivibrio alkaliphilus (strain DSM 19089 / UNIQEM U267 / AHT2)</name>
    <dbReference type="NCBI Taxonomy" id="589865"/>
    <lineage>
        <taxon>Bacteria</taxon>
        <taxon>Pseudomonadati</taxon>
        <taxon>Thermodesulfobacteriota</taxon>
        <taxon>Desulfobulbia</taxon>
        <taxon>Desulfobulbales</taxon>
        <taxon>Desulfobulbaceae</taxon>
        <taxon>Desulfurivibrio</taxon>
    </lineage>
</organism>
<dbReference type="OrthoDB" id="5524356at2"/>
<evidence type="ECO:0000256" key="12">
    <source>
        <dbReference type="SAM" id="Phobius"/>
    </source>
</evidence>
<dbReference type="SUPFAM" id="SSF55874">
    <property type="entry name" value="ATPase domain of HSP90 chaperone/DNA topoisomerase II/histidine kinase"/>
    <property type="match status" value="1"/>
</dbReference>
<feature type="coiled-coil region" evidence="11">
    <location>
        <begin position="323"/>
        <end position="350"/>
    </location>
</feature>
<dbReference type="InterPro" id="IPR005467">
    <property type="entry name" value="His_kinase_dom"/>
</dbReference>
<evidence type="ECO:0000256" key="1">
    <source>
        <dbReference type="ARBA" id="ARBA00000085"/>
    </source>
</evidence>
<evidence type="ECO:0000256" key="6">
    <source>
        <dbReference type="ARBA" id="ARBA00022679"/>
    </source>
</evidence>
<dbReference type="AlphaFoldDB" id="D6Z1C5"/>
<keyword evidence="7 12" id="KW-0812">Transmembrane</keyword>
<reference evidence="16" key="1">
    <citation type="submission" date="2010-02" db="EMBL/GenBank/DDBJ databases">
        <title>Complete sequence of Desulfurivibrio alkaliphilus AHT2.</title>
        <authorList>
            <consortium name="US DOE Joint Genome Institute"/>
            <person name="Pitluck S."/>
            <person name="Chertkov O."/>
            <person name="Detter J.C."/>
            <person name="Han C."/>
            <person name="Tapia R."/>
            <person name="Larimer F."/>
            <person name="Land M."/>
            <person name="Hauser L."/>
            <person name="Kyrpides N."/>
            <person name="Mikhailova N."/>
            <person name="Sorokin D.Y."/>
            <person name="Muyzer G."/>
            <person name="Woyke T."/>
        </authorList>
    </citation>
    <scope>NUCLEOTIDE SEQUENCE [LARGE SCALE GENOMIC DNA]</scope>
    <source>
        <strain evidence="16">DSM 19089 / UNIQEM U267 / AHT2</strain>
    </source>
</reference>
<dbReference type="Gene3D" id="1.10.287.130">
    <property type="match status" value="1"/>
</dbReference>
<dbReference type="InterPro" id="IPR035965">
    <property type="entry name" value="PAS-like_dom_sf"/>
</dbReference>
<dbReference type="InterPro" id="IPR013656">
    <property type="entry name" value="PAS_4"/>
</dbReference>
<dbReference type="eggNOG" id="COG4251">
    <property type="taxonomic scope" value="Bacteria"/>
</dbReference>
<dbReference type="PROSITE" id="PS50113">
    <property type="entry name" value="PAC"/>
    <property type="match status" value="1"/>
</dbReference>
<protein>
    <recommendedName>
        <fullName evidence="3">histidine kinase</fullName>
        <ecNumber evidence="3">2.7.13.3</ecNumber>
    </recommendedName>
</protein>
<dbReference type="PANTHER" id="PTHR43304">
    <property type="entry name" value="PHYTOCHROME-LIKE PROTEIN CPH1"/>
    <property type="match status" value="1"/>
</dbReference>
<feature type="domain" description="PAC" evidence="14">
    <location>
        <begin position="415"/>
        <end position="474"/>
    </location>
</feature>
<dbReference type="Pfam" id="PF08448">
    <property type="entry name" value="PAS_4"/>
    <property type="match status" value="1"/>
</dbReference>
<dbReference type="PROSITE" id="PS50109">
    <property type="entry name" value="HIS_KIN"/>
    <property type="match status" value="1"/>
</dbReference>
<keyword evidence="16" id="KW-1185">Reference proteome</keyword>
<dbReference type="PANTHER" id="PTHR43304:SF1">
    <property type="entry name" value="PAC DOMAIN-CONTAINING PROTEIN"/>
    <property type="match status" value="1"/>
</dbReference>
<dbReference type="InterPro" id="IPR004358">
    <property type="entry name" value="Sig_transdc_His_kin-like_C"/>
</dbReference>
<comment type="subcellular location">
    <subcellularLocation>
        <location evidence="2">Cell membrane</location>
        <topology evidence="2">Multi-pass membrane protein</topology>
    </subcellularLocation>
</comment>
<keyword evidence="6" id="KW-0808">Transferase</keyword>
<dbReference type="InterPro" id="IPR003661">
    <property type="entry name" value="HisK_dim/P_dom"/>
</dbReference>
<dbReference type="InParanoid" id="D6Z1C5"/>
<keyword evidence="11" id="KW-0175">Coiled coil</keyword>
<sequence>MNFKLPFRSTKQRTAAAIPWLAVALVLFLALLGVDLLSEHRQHSEKALTSTKNLTQALGLQLNANFEQIDGGLRFVDQMLQFVPSDMQGFAQLSAADQQTVISQRLAALKKIFPGIEGLFVFDAEGRQSYSSIPFTTPISIADRPHFQLLRDNPEIDTTFSDIIIARTTGTDVISQIRARRDADGNFQGIIGAVIPLENINRLLAALDPGPGGAVLLRRSDTTVLIARQPAYDPADFNQPLPPDNPIYQRIAAGERQGELTYTASPDGIKRLGSFQVLDNFPFYVQAAMAQSHYLAGWRQRAKVNMAIAFLLGFGFLMVARHLHKSERARQAAMTELRASEQKLAEFSRDVEAFLDFTTDFVYFKDEHSRIRFCSQAMAKITGHTDWREMIGKHDREIFPPETARIYQEEESPVFSRGIPLLNKINPYYDELGRIGYVQTNKWPLFDARGKVVGIFGISRDITAQKKAQEALARSNAELEQFAYAASHDLRQPLRMINSYIKILIDKLGGQLEGETREMMHFAADGASRMDKMLIALLEYSRMGRLGEPIAPVDSREMAREAINYLQPLLAETSGRVELIGDWPVVEASYNEGVRLFQNLIGNALKYRAPERPPVVMVEVRPGEHCWEFSVRDNGIGIDPAQFSRLFKVFQRLHNRERYEGTGVGLAMARKIVERHGGRIWVDSRGEGKGSTFIFTLPRSGRDLESEAERAAPK</sequence>
<keyword evidence="9 12" id="KW-1133">Transmembrane helix</keyword>
<dbReference type="EMBL" id="CP001940">
    <property type="protein sequence ID" value="ADH85380.1"/>
    <property type="molecule type" value="Genomic_DNA"/>
</dbReference>
<dbReference type="STRING" id="589865.DaAHT2_0676"/>
<dbReference type="EC" id="2.7.13.3" evidence="3"/>
<keyword evidence="8 15" id="KW-0418">Kinase</keyword>
<dbReference type="SUPFAM" id="SSF47384">
    <property type="entry name" value="Homodimeric domain of signal transducing histidine kinase"/>
    <property type="match status" value="1"/>
</dbReference>
<dbReference type="Pfam" id="PF02518">
    <property type="entry name" value="HATPase_c"/>
    <property type="match status" value="1"/>
</dbReference>
<dbReference type="KEGG" id="dak:DaAHT2_0676"/>
<dbReference type="InterPro" id="IPR000700">
    <property type="entry name" value="PAS-assoc_C"/>
</dbReference>
<evidence type="ECO:0000256" key="11">
    <source>
        <dbReference type="SAM" id="Coils"/>
    </source>
</evidence>
<dbReference type="Gene3D" id="3.30.450.20">
    <property type="entry name" value="PAS domain"/>
    <property type="match status" value="3"/>
</dbReference>
<dbReference type="RefSeq" id="WP_013162910.1">
    <property type="nucleotide sequence ID" value="NC_014216.1"/>
</dbReference>
<evidence type="ECO:0000313" key="15">
    <source>
        <dbReference type="EMBL" id="ADH85380.1"/>
    </source>
</evidence>
<evidence type="ECO:0000256" key="5">
    <source>
        <dbReference type="ARBA" id="ARBA00022553"/>
    </source>
</evidence>
<dbReference type="eggNOG" id="COG3829">
    <property type="taxonomic scope" value="Bacteria"/>
</dbReference>
<dbReference type="CDD" id="cd00082">
    <property type="entry name" value="HisKA"/>
    <property type="match status" value="1"/>
</dbReference>
<evidence type="ECO:0000256" key="8">
    <source>
        <dbReference type="ARBA" id="ARBA00022777"/>
    </source>
</evidence>
<dbReference type="Pfam" id="PF00512">
    <property type="entry name" value="HisKA"/>
    <property type="match status" value="1"/>
</dbReference>
<accession>D6Z1C5</accession>
<dbReference type="InterPro" id="IPR036097">
    <property type="entry name" value="HisK_dim/P_sf"/>
</dbReference>
<dbReference type="GO" id="GO:0000155">
    <property type="term" value="F:phosphorelay sensor kinase activity"/>
    <property type="evidence" value="ECO:0007669"/>
    <property type="project" value="InterPro"/>
</dbReference>
<comment type="catalytic activity">
    <reaction evidence="1">
        <text>ATP + protein L-histidine = ADP + protein N-phospho-L-histidine.</text>
        <dbReference type="EC" id="2.7.13.3"/>
    </reaction>
</comment>
<keyword evidence="4" id="KW-1003">Cell membrane</keyword>
<dbReference type="CDD" id="cd12915">
    <property type="entry name" value="PDC2_DGC_like"/>
    <property type="match status" value="1"/>
</dbReference>
<dbReference type="InterPro" id="IPR033479">
    <property type="entry name" value="dCache_1"/>
</dbReference>
<evidence type="ECO:0000256" key="7">
    <source>
        <dbReference type="ARBA" id="ARBA00022692"/>
    </source>
</evidence>
<dbReference type="Proteomes" id="UP000001508">
    <property type="component" value="Chromosome"/>
</dbReference>
<dbReference type="HOGENOM" id="CLU_000445_114_21_7"/>
<dbReference type="CDD" id="cd00130">
    <property type="entry name" value="PAS"/>
    <property type="match status" value="1"/>
</dbReference>
<evidence type="ECO:0000256" key="3">
    <source>
        <dbReference type="ARBA" id="ARBA00012438"/>
    </source>
</evidence>
<evidence type="ECO:0000256" key="2">
    <source>
        <dbReference type="ARBA" id="ARBA00004651"/>
    </source>
</evidence>
<dbReference type="PRINTS" id="PR00344">
    <property type="entry name" value="BCTRLSENSOR"/>
</dbReference>
<evidence type="ECO:0000256" key="10">
    <source>
        <dbReference type="ARBA" id="ARBA00023136"/>
    </source>
</evidence>
<dbReference type="SUPFAM" id="SSF55785">
    <property type="entry name" value="PYP-like sensor domain (PAS domain)"/>
    <property type="match status" value="1"/>
</dbReference>
<feature type="domain" description="Histidine kinase" evidence="13">
    <location>
        <begin position="485"/>
        <end position="701"/>
    </location>
</feature>
<keyword evidence="10 12" id="KW-0472">Membrane</keyword>
<feature type="transmembrane region" description="Helical" evidence="12">
    <location>
        <begin position="20"/>
        <end position="38"/>
    </location>
</feature>
<dbReference type="FunFam" id="3.30.565.10:FF:000006">
    <property type="entry name" value="Sensor histidine kinase WalK"/>
    <property type="match status" value="1"/>
</dbReference>
<dbReference type="InterPro" id="IPR000014">
    <property type="entry name" value="PAS"/>
</dbReference>
<keyword evidence="5" id="KW-0597">Phosphoprotein</keyword>
<name>D6Z1C5_DESAT</name>
<dbReference type="SMART" id="SM00388">
    <property type="entry name" value="HisKA"/>
    <property type="match status" value="1"/>
</dbReference>
<dbReference type="NCBIfam" id="TIGR00229">
    <property type="entry name" value="sensory_box"/>
    <property type="match status" value="1"/>
</dbReference>
<dbReference type="Pfam" id="PF02743">
    <property type="entry name" value="dCache_1"/>
    <property type="match status" value="1"/>
</dbReference>
<dbReference type="CDD" id="cd12914">
    <property type="entry name" value="PDC1_DGC_like"/>
    <property type="match status" value="1"/>
</dbReference>